<sequence>MNVLLVIAGAAVGAPLRYLLDRVVQARHDGRFPWGTFVVNVSGSLVLGAVTGAGLPAAWTVLVATGFCGAFTTYSTFSYETVRLTEQRAYRRALGYAAGSVAAGLIAATLGYAGVRGLLG</sequence>
<feature type="transmembrane region" description="Helical" evidence="10">
    <location>
        <begin position="93"/>
        <end position="115"/>
    </location>
</feature>
<name>A0ABW7VT99_9NOCA</name>
<evidence type="ECO:0000313" key="11">
    <source>
        <dbReference type="EMBL" id="MFI2229823.1"/>
    </source>
</evidence>
<keyword evidence="2 10" id="KW-1003">Cell membrane</keyword>
<keyword evidence="4 10" id="KW-1133">Transmembrane helix</keyword>
<dbReference type="PANTHER" id="PTHR28259:SF1">
    <property type="entry name" value="FLUORIDE EXPORT PROTEIN 1-RELATED"/>
    <property type="match status" value="1"/>
</dbReference>
<comment type="caution">
    <text evidence="11">The sequence shown here is derived from an EMBL/GenBank/DDBJ whole genome shotgun (WGS) entry which is preliminary data.</text>
</comment>
<evidence type="ECO:0000256" key="9">
    <source>
        <dbReference type="ARBA" id="ARBA00049940"/>
    </source>
</evidence>
<evidence type="ECO:0000256" key="1">
    <source>
        <dbReference type="ARBA" id="ARBA00004651"/>
    </source>
</evidence>
<proteinExistence type="inferred from homology"/>
<keyword evidence="12" id="KW-1185">Reference proteome</keyword>
<dbReference type="RefSeq" id="WP_397060937.1">
    <property type="nucleotide sequence ID" value="NZ_JBIRYL010000001.1"/>
</dbReference>
<dbReference type="Pfam" id="PF02537">
    <property type="entry name" value="CRCB"/>
    <property type="match status" value="1"/>
</dbReference>
<evidence type="ECO:0000256" key="8">
    <source>
        <dbReference type="ARBA" id="ARBA00035585"/>
    </source>
</evidence>
<keyword evidence="3 10" id="KW-0812">Transmembrane</keyword>
<evidence type="ECO:0000256" key="5">
    <source>
        <dbReference type="ARBA" id="ARBA00023136"/>
    </source>
</evidence>
<comment type="similarity">
    <text evidence="7 10">Belongs to the fluoride channel Fluc/FEX (TC 1.A.43) family.</text>
</comment>
<accession>A0ABW7VT99</accession>
<dbReference type="PANTHER" id="PTHR28259">
    <property type="entry name" value="FLUORIDE EXPORT PROTEIN 1-RELATED"/>
    <property type="match status" value="1"/>
</dbReference>
<dbReference type="NCBIfam" id="TIGR00494">
    <property type="entry name" value="crcB"/>
    <property type="match status" value="1"/>
</dbReference>
<evidence type="ECO:0000256" key="4">
    <source>
        <dbReference type="ARBA" id="ARBA00022989"/>
    </source>
</evidence>
<gene>
    <name evidence="10 11" type="primary">crcB</name>
    <name evidence="10" type="synonym">fluC</name>
    <name evidence="11" type="ORF">ACH49Z_08220</name>
</gene>
<comment type="activity regulation">
    <text evidence="10">Na(+) is not transported, but it plays an essential structural role and its presence is essential for fluoride channel function.</text>
</comment>
<feature type="binding site" evidence="10">
    <location>
        <position position="69"/>
    </location>
    <ligand>
        <name>Na(+)</name>
        <dbReference type="ChEBI" id="CHEBI:29101"/>
        <note>structural</note>
    </ligand>
</feature>
<keyword evidence="10" id="KW-0915">Sodium</keyword>
<protein>
    <recommendedName>
        <fullName evidence="10">Fluoride-specific ion channel FluC</fullName>
    </recommendedName>
</protein>
<evidence type="ECO:0000256" key="6">
    <source>
        <dbReference type="ARBA" id="ARBA00023303"/>
    </source>
</evidence>
<dbReference type="EMBL" id="JBIRYL010000001">
    <property type="protein sequence ID" value="MFI2229823.1"/>
    <property type="molecule type" value="Genomic_DNA"/>
</dbReference>
<keyword evidence="10" id="KW-0406">Ion transport</keyword>
<comment type="subcellular location">
    <subcellularLocation>
        <location evidence="1 10">Cell membrane</location>
        <topology evidence="1 10">Multi-pass membrane protein</topology>
    </subcellularLocation>
</comment>
<evidence type="ECO:0000256" key="3">
    <source>
        <dbReference type="ARBA" id="ARBA00022692"/>
    </source>
</evidence>
<keyword evidence="10" id="KW-0813">Transport</keyword>
<keyword evidence="6 10" id="KW-0407">Ion channel</keyword>
<feature type="binding site" evidence="10">
    <location>
        <position position="72"/>
    </location>
    <ligand>
        <name>Na(+)</name>
        <dbReference type="ChEBI" id="CHEBI:29101"/>
        <note>structural</note>
    </ligand>
</feature>
<evidence type="ECO:0000256" key="7">
    <source>
        <dbReference type="ARBA" id="ARBA00035120"/>
    </source>
</evidence>
<evidence type="ECO:0000256" key="2">
    <source>
        <dbReference type="ARBA" id="ARBA00022475"/>
    </source>
</evidence>
<keyword evidence="5 10" id="KW-0472">Membrane</keyword>
<feature type="transmembrane region" description="Helical" evidence="10">
    <location>
        <begin position="50"/>
        <end position="72"/>
    </location>
</feature>
<dbReference type="HAMAP" id="MF_00454">
    <property type="entry name" value="FluC"/>
    <property type="match status" value="1"/>
</dbReference>
<evidence type="ECO:0000313" key="12">
    <source>
        <dbReference type="Proteomes" id="UP001611494"/>
    </source>
</evidence>
<keyword evidence="10" id="KW-0479">Metal-binding</keyword>
<evidence type="ECO:0000256" key="10">
    <source>
        <dbReference type="HAMAP-Rule" id="MF_00454"/>
    </source>
</evidence>
<comment type="function">
    <text evidence="9 10">Fluoride-specific ion channel. Important for reducing fluoride concentration in the cell, thus reducing its toxicity.</text>
</comment>
<comment type="caution">
    <text evidence="10">Lacks conserved residue(s) required for the propagation of feature annotation.</text>
</comment>
<reference evidence="11 12" key="1">
    <citation type="submission" date="2024-10" db="EMBL/GenBank/DDBJ databases">
        <title>The Natural Products Discovery Center: Release of the First 8490 Sequenced Strains for Exploring Actinobacteria Biosynthetic Diversity.</title>
        <authorList>
            <person name="Kalkreuter E."/>
            <person name="Kautsar S.A."/>
            <person name="Yang D."/>
            <person name="Bader C.D."/>
            <person name="Teijaro C.N."/>
            <person name="Fluegel L."/>
            <person name="Davis C.M."/>
            <person name="Simpson J.R."/>
            <person name="Lauterbach L."/>
            <person name="Steele A.D."/>
            <person name="Gui C."/>
            <person name="Meng S."/>
            <person name="Li G."/>
            <person name="Viehrig K."/>
            <person name="Ye F."/>
            <person name="Su P."/>
            <person name="Kiefer A.F."/>
            <person name="Nichols A."/>
            <person name="Cepeda A.J."/>
            <person name="Yan W."/>
            <person name="Fan B."/>
            <person name="Jiang Y."/>
            <person name="Adhikari A."/>
            <person name="Zheng C.-J."/>
            <person name="Schuster L."/>
            <person name="Cowan T.M."/>
            <person name="Smanski M.J."/>
            <person name="Chevrette M.G."/>
            <person name="De Carvalho L.P.S."/>
            <person name="Shen B."/>
        </authorList>
    </citation>
    <scope>NUCLEOTIDE SEQUENCE [LARGE SCALE GENOMIC DNA]</scope>
    <source>
        <strain evidence="11 12">NPDC019377</strain>
    </source>
</reference>
<dbReference type="Proteomes" id="UP001611494">
    <property type="component" value="Unassembled WGS sequence"/>
</dbReference>
<dbReference type="InterPro" id="IPR003691">
    <property type="entry name" value="FluC"/>
</dbReference>
<organism evidence="11 12">
    <name type="scientific">Nocardia testacea</name>
    <dbReference type="NCBI Taxonomy" id="248551"/>
    <lineage>
        <taxon>Bacteria</taxon>
        <taxon>Bacillati</taxon>
        <taxon>Actinomycetota</taxon>
        <taxon>Actinomycetes</taxon>
        <taxon>Mycobacteriales</taxon>
        <taxon>Nocardiaceae</taxon>
        <taxon>Nocardia</taxon>
    </lineage>
</organism>
<comment type="catalytic activity">
    <reaction evidence="8">
        <text>fluoride(in) = fluoride(out)</text>
        <dbReference type="Rhea" id="RHEA:76159"/>
        <dbReference type="ChEBI" id="CHEBI:17051"/>
    </reaction>
    <physiologicalReaction direction="left-to-right" evidence="8">
        <dbReference type="Rhea" id="RHEA:76160"/>
    </physiologicalReaction>
</comment>